<dbReference type="STRING" id="1679444.PYTT_0577"/>
<accession>A0A1H6KY27</accession>
<name>A0A1H6KY27_9BACT</name>
<organism evidence="1 2">
    <name type="scientific">Akkermansia glycaniphila</name>
    <dbReference type="NCBI Taxonomy" id="1679444"/>
    <lineage>
        <taxon>Bacteria</taxon>
        <taxon>Pseudomonadati</taxon>
        <taxon>Verrucomicrobiota</taxon>
        <taxon>Verrucomicrobiia</taxon>
        <taxon>Verrucomicrobiales</taxon>
        <taxon>Akkermansiaceae</taxon>
        <taxon>Akkermansia</taxon>
    </lineage>
</organism>
<dbReference type="Proteomes" id="UP000176204">
    <property type="component" value="Chromosome I"/>
</dbReference>
<dbReference type="EMBL" id="LT629973">
    <property type="protein sequence ID" value="SEH76666.1"/>
    <property type="molecule type" value="Genomic_DNA"/>
</dbReference>
<reference evidence="2" key="1">
    <citation type="submission" date="2016-09" db="EMBL/GenBank/DDBJ databases">
        <authorList>
            <person name="Koehorst J."/>
        </authorList>
    </citation>
    <scope>NUCLEOTIDE SEQUENCE [LARGE SCALE GENOMIC DNA]</scope>
</reference>
<gene>
    <name evidence="1" type="ORF">PYTT_0577</name>
</gene>
<keyword evidence="2" id="KW-1185">Reference proteome</keyword>
<sequence>MFKVKTAKWNLRTLLLVLLDIDWPVFGIPMAKRPVLILMKRSLLRTLLK</sequence>
<evidence type="ECO:0000313" key="2">
    <source>
        <dbReference type="Proteomes" id="UP000176204"/>
    </source>
</evidence>
<dbReference type="AlphaFoldDB" id="A0A1H6KY27"/>
<proteinExistence type="predicted"/>
<dbReference type="KEGG" id="agl:PYTT_0577"/>
<protein>
    <submittedName>
        <fullName evidence="1">Uncharacterized protein</fullName>
    </submittedName>
</protein>
<evidence type="ECO:0000313" key="1">
    <source>
        <dbReference type="EMBL" id="SEH76666.1"/>
    </source>
</evidence>